<dbReference type="EMBL" id="JBEYBN010000010">
    <property type="protein sequence ID" value="MEU2266754.1"/>
    <property type="molecule type" value="Genomic_DNA"/>
</dbReference>
<comment type="caution">
    <text evidence="1">The sequence shown here is derived from an EMBL/GenBank/DDBJ whole genome shotgun (WGS) entry which is preliminary data.</text>
</comment>
<dbReference type="Proteomes" id="UP001550603">
    <property type="component" value="Unassembled WGS sequence"/>
</dbReference>
<accession>A0ABV2XRX5</accession>
<protein>
    <submittedName>
        <fullName evidence="1">Uncharacterized protein</fullName>
    </submittedName>
</protein>
<dbReference type="RefSeq" id="WP_359787356.1">
    <property type="nucleotide sequence ID" value="NZ_JBEYBN010000010.1"/>
</dbReference>
<gene>
    <name evidence="1" type="ORF">ABZ568_10060</name>
</gene>
<evidence type="ECO:0000313" key="1">
    <source>
        <dbReference type="EMBL" id="MEU2266754.1"/>
    </source>
</evidence>
<evidence type="ECO:0000313" key="2">
    <source>
        <dbReference type="Proteomes" id="UP001550603"/>
    </source>
</evidence>
<sequence length="62" mass="6723">MGVGVAAWFRAYGPHSAEQIAYTYAAEAAVLVTRRARRYGHGAVLLTHGFPLPLPRTTTRAP</sequence>
<organism evidence="1 2">
    <name type="scientific">Streptomyces olindensis</name>
    <dbReference type="NCBI Taxonomy" id="358823"/>
    <lineage>
        <taxon>Bacteria</taxon>
        <taxon>Bacillati</taxon>
        <taxon>Actinomycetota</taxon>
        <taxon>Actinomycetes</taxon>
        <taxon>Kitasatosporales</taxon>
        <taxon>Streptomycetaceae</taxon>
        <taxon>Streptomyces</taxon>
    </lineage>
</organism>
<name>A0ABV2XRX5_9ACTN</name>
<proteinExistence type="predicted"/>
<keyword evidence="2" id="KW-1185">Reference proteome</keyword>
<reference evidence="1 2" key="1">
    <citation type="submission" date="2024-06" db="EMBL/GenBank/DDBJ databases">
        <title>The Natural Products Discovery Center: Release of the First 8490 Sequenced Strains for Exploring Actinobacteria Biosynthetic Diversity.</title>
        <authorList>
            <person name="Kalkreuter E."/>
            <person name="Kautsar S.A."/>
            <person name="Yang D."/>
            <person name="Bader C.D."/>
            <person name="Teijaro C.N."/>
            <person name="Fluegel L."/>
            <person name="Davis C.M."/>
            <person name="Simpson J.R."/>
            <person name="Lauterbach L."/>
            <person name="Steele A.D."/>
            <person name="Gui C."/>
            <person name="Meng S."/>
            <person name="Li G."/>
            <person name="Viehrig K."/>
            <person name="Ye F."/>
            <person name="Su P."/>
            <person name="Kiefer A.F."/>
            <person name="Nichols A."/>
            <person name="Cepeda A.J."/>
            <person name="Yan W."/>
            <person name="Fan B."/>
            <person name="Jiang Y."/>
            <person name="Adhikari A."/>
            <person name="Zheng C.-J."/>
            <person name="Schuster L."/>
            <person name="Cowan T.M."/>
            <person name="Smanski M.J."/>
            <person name="Chevrette M.G."/>
            <person name="De Carvalho L.P.S."/>
            <person name="Shen B."/>
        </authorList>
    </citation>
    <scope>NUCLEOTIDE SEQUENCE [LARGE SCALE GENOMIC DNA]</scope>
    <source>
        <strain evidence="1 2">NPDC019583</strain>
    </source>
</reference>